<reference evidence="1 2" key="1">
    <citation type="submission" date="2014-07" db="EMBL/GenBank/DDBJ databases">
        <authorList>
            <person name="McCorrison J."/>
            <person name="Sanka R."/>
            <person name="Torralba M."/>
            <person name="Gillis M."/>
            <person name="Haft D.H."/>
            <person name="Methe B."/>
            <person name="Sutton G."/>
            <person name="Nelson K.E."/>
        </authorList>
    </citation>
    <scope>NUCLEOTIDE SEQUENCE [LARGE SCALE GENOMIC DNA]</scope>
    <source>
        <strain evidence="1 2">DNF00853</strain>
    </source>
</reference>
<evidence type="ECO:0000313" key="2">
    <source>
        <dbReference type="Proteomes" id="UP000029556"/>
    </source>
</evidence>
<evidence type="ECO:0000313" key="1">
    <source>
        <dbReference type="EMBL" id="KGF32945.1"/>
    </source>
</evidence>
<protein>
    <submittedName>
        <fullName evidence="1">Uncharacterized protein</fullName>
    </submittedName>
</protein>
<organism evidence="1 2">
    <name type="scientific">Hoylesella buccalis DNF00853</name>
    <dbReference type="NCBI Taxonomy" id="1401074"/>
    <lineage>
        <taxon>Bacteria</taxon>
        <taxon>Pseudomonadati</taxon>
        <taxon>Bacteroidota</taxon>
        <taxon>Bacteroidia</taxon>
        <taxon>Bacteroidales</taxon>
        <taxon>Prevotellaceae</taxon>
        <taxon>Hoylesella</taxon>
    </lineage>
</organism>
<dbReference type="RefSeq" id="WP_036875021.1">
    <property type="nucleotide sequence ID" value="NZ_JRNN01000096.1"/>
</dbReference>
<comment type="caution">
    <text evidence="1">The sequence shown here is derived from an EMBL/GenBank/DDBJ whole genome shotgun (WGS) entry which is preliminary data.</text>
</comment>
<dbReference type="Proteomes" id="UP000029556">
    <property type="component" value="Unassembled WGS sequence"/>
</dbReference>
<dbReference type="OrthoDB" id="1028980at2"/>
<sequence>MIVTTDIADILYRDCKCFGIKIVPFGKTLTGELPDERITIHVKGQTPEKYWEKCFVEVNLCVPDLTDSTACNVVDTVANFIRLRELERKAKADFRSFTGRYKNTTYHYEVHTISIEADTALKCHFVNCRLLFNVLNAI</sequence>
<name>A0A095ZDW6_9BACT</name>
<accession>A0A095ZDW6</accession>
<gene>
    <name evidence="1" type="ORF">HMPREF2137_12500</name>
</gene>
<dbReference type="AlphaFoldDB" id="A0A095ZDW6"/>
<dbReference type="EMBL" id="JRNN01000096">
    <property type="protein sequence ID" value="KGF32945.1"/>
    <property type="molecule type" value="Genomic_DNA"/>
</dbReference>
<proteinExistence type="predicted"/>